<evidence type="ECO:0000313" key="2">
    <source>
        <dbReference type="Proteomes" id="UP001153636"/>
    </source>
</evidence>
<keyword evidence="2" id="KW-1185">Reference proteome</keyword>
<dbReference type="EMBL" id="OV651813">
    <property type="protein sequence ID" value="CAH1099119.1"/>
    <property type="molecule type" value="Genomic_DNA"/>
</dbReference>
<name>A0A9P0CBX7_9CUCU</name>
<protein>
    <submittedName>
        <fullName evidence="1">Uncharacterized protein</fullName>
    </submittedName>
</protein>
<sequence>MHTLFVTILTNCEPENQLELWNMFKKDLAEDFIRFNTERGLPIEDAIASAYRIIATGIQEEAKDGRRRFADWVTRYDFPDIGSFETEDHQEFISATDAAVKEQTMYATLLEEQRYFGCG</sequence>
<organism evidence="1 2">
    <name type="scientific">Psylliodes chrysocephalus</name>
    <dbReference type="NCBI Taxonomy" id="3402493"/>
    <lineage>
        <taxon>Eukaryota</taxon>
        <taxon>Metazoa</taxon>
        <taxon>Ecdysozoa</taxon>
        <taxon>Arthropoda</taxon>
        <taxon>Hexapoda</taxon>
        <taxon>Insecta</taxon>
        <taxon>Pterygota</taxon>
        <taxon>Neoptera</taxon>
        <taxon>Endopterygota</taxon>
        <taxon>Coleoptera</taxon>
        <taxon>Polyphaga</taxon>
        <taxon>Cucujiformia</taxon>
        <taxon>Chrysomeloidea</taxon>
        <taxon>Chrysomelidae</taxon>
        <taxon>Galerucinae</taxon>
        <taxon>Alticini</taxon>
        <taxon>Psylliodes</taxon>
    </lineage>
</organism>
<reference evidence="1" key="1">
    <citation type="submission" date="2022-01" db="EMBL/GenBank/DDBJ databases">
        <authorList>
            <person name="King R."/>
        </authorList>
    </citation>
    <scope>NUCLEOTIDE SEQUENCE</scope>
</reference>
<dbReference type="Proteomes" id="UP001153636">
    <property type="component" value="Chromosome 1"/>
</dbReference>
<accession>A0A9P0CBX7</accession>
<dbReference type="AlphaFoldDB" id="A0A9P0CBX7"/>
<gene>
    <name evidence="1" type="ORF">PSYICH_LOCUS692</name>
</gene>
<dbReference type="OrthoDB" id="8121869at2759"/>
<proteinExistence type="predicted"/>
<evidence type="ECO:0000313" key="1">
    <source>
        <dbReference type="EMBL" id="CAH1099119.1"/>
    </source>
</evidence>